<comment type="caution">
    <text evidence="5">The sequence shown here is derived from an EMBL/GenBank/DDBJ whole genome shotgun (WGS) entry which is preliminary data.</text>
</comment>
<dbReference type="SFLD" id="SFLDS00029">
    <property type="entry name" value="Radical_SAM"/>
    <property type="match status" value="1"/>
</dbReference>
<dbReference type="InterPro" id="IPR023874">
    <property type="entry name" value="DNA_rSAM_put"/>
</dbReference>
<evidence type="ECO:0000256" key="4">
    <source>
        <dbReference type="ARBA" id="ARBA00023014"/>
    </source>
</evidence>
<evidence type="ECO:0000313" key="6">
    <source>
        <dbReference type="Proteomes" id="UP000657006"/>
    </source>
</evidence>
<dbReference type="InterPro" id="IPR058240">
    <property type="entry name" value="rSAM_sf"/>
</dbReference>
<organism evidence="5 6">
    <name type="scientific">Bianquea renquensis</name>
    <dbReference type="NCBI Taxonomy" id="2763661"/>
    <lineage>
        <taxon>Bacteria</taxon>
        <taxon>Bacillati</taxon>
        <taxon>Bacillota</taxon>
        <taxon>Clostridia</taxon>
        <taxon>Eubacteriales</taxon>
        <taxon>Bianqueaceae</taxon>
        <taxon>Bianquea</taxon>
    </lineage>
</organism>
<proteinExistence type="predicted"/>
<name>A0A926DRU0_9FIRM</name>
<dbReference type="InterPro" id="IPR013785">
    <property type="entry name" value="Aldolase_TIM"/>
</dbReference>
<dbReference type="InterPro" id="IPR010994">
    <property type="entry name" value="RuvA_2-like"/>
</dbReference>
<dbReference type="NCBIfam" id="TIGR03916">
    <property type="entry name" value="rSAM_link_UDG"/>
    <property type="match status" value="1"/>
</dbReference>
<dbReference type="SFLD" id="SFLDG01102">
    <property type="entry name" value="Uncharacterised_Radical_SAM_Su"/>
    <property type="match status" value="1"/>
</dbReference>
<dbReference type="GO" id="GO:0051536">
    <property type="term" value="F:iron-sulfur cluster binding"/>
    <property type="evidence" value="ECO:0007669"/>
    <property type="project" value="UniProtKB-KW"/>
</dbReference>
<dbReference type="PANTHER" id="PTHR21180">
    <property type="entry name" value="ENDONUCLEASE/EXONUCLEASE/PHOSPHATASE FAMILY DOMAIN-CONTAINING PROTEIN 1"/>
    <property type="match status" value="1"/>
</dbReference>
<evidence type="ECO:0000256" key="2">
    <source>
        <dbReference type="ARBA" id="ARBA00022723"/>
    </source>
</evidence>
<dbReference type="InterPro" id="IPR051675">
    <property type="entry name" value="Endo/Exo/Phosphatase_dom_1"/>
</dbReference>
<keyword evidence="2" id="KW-0479">Metal-binding</keyword>
<sequence>MEQTLLDKLEILADSAKYDVSCASSGVNRSNTGALGNATACGICHTWSADGRCVSLLKVLHTNACVYDCAYCVNRITNDVPRASFTSEEVAELTMEFYRRNYIEGLFLSSAVEKNPHYTMEKICRTLFLLRRQYGFAGYIHAKLIPGADPALIRQAGELADRVSVNIELPTVSSLRSLAPQKNPKLLVAPMVQIRNSISGYLEDQRHFRSAPSFAPSGQSTQMIIGATPDTDYQIINTTENLYQKYRLKRVYYSAYVPVNHDARLPALNLSPPMKREHRLYQADWLLRFYRFEAKELLDETHPFFDLEFDPKINWAFHHMDQFPMEINRVDYEELLRIPGIGPTSAQRIVRQRALASISYDTLRKMGVVLKRAKYFITCGGKFYGDIHFHEDNIKDKLRCMENPKPYTQLSLFEGGIGR</sequence>
<dbReference type="AlphaFoldDB" id="A0A926DRU0"/>
<dbReference type="Proteomes" id="UP000657006">
    <property type="component" value="Unassembled WGS sequence"/>
</dbReference>
<evidence type="ECO:0000256" key="3">
    <source>
        <dbReference type="ARBA" id="ARBA00023004"/>
    </source>
</evidence>
<dbReference type="PANTHER" id="PTHR21180:SF9">
    <property type="entry name" value="TYPE II SECRETION SYSTEM PROTEIN K"/>
    <property type="match status" value="1"/>
</dbReference>
<dbReference type="Gene3D" id="3.20.20.70">
    <property type="entry name" value="Aldolase class I"/>
    <property type="match status" value="1"/>
</dbReference>
<evidence type="ECO:0000313" key="5">
    <source>
        <dbReference type="EMBL" id="MBC8544073.1"/>
    </source>
</evidence>
<keyword evidence="4" id="KW-0411">Iron-sulfur</keyword>
<keyword evidence="6" id="KW-1185">Reference proteome</keyword>
<dbReference type="EMBL" id="JACRSQ010000016">
    <property type="protein sequence ID" value="MBC8544073.1"/>
    <property type="molecule type" value="Genomic_DNA"/>
</dbReference>
<dbReference type="Gene3D" id="1.10.150.320">
    <property type="entry name" value="Photosystem II 12 kDa extrinsic protein"/>
    <property type="match status" value="1"/>
</dbReference>
<dbReference type="SUPFAM" id="SSF102114">
    <property type="entry name" value="Radical SAM enzymes"/>
    <property type="match status" value="1"/>
</dbReference>
<dbReference type="GO" id="GO:0046872">
    <property type="term" value="F:metal ion binding"/>
    <property type="evidence" value="ECO:0007669"/>
    <property type="project" value="UniProtKB-KW"/>
</dbReference>
<dbReference type="GO" id="GO:0003824">
    <property type="term" value="F:catalytic activity"/>
    <property type="evidence" value="ECO:0007669"/>
    <property type="project" value="InterPro"/>
</dbReference>
<keyword evidence="3" id="KW-0408">Iron</keyword>
<reference evidence="5" key="1">
    <citation type="submission" date="2020-08" db="EMBL/GenBank/DDBJ databases">
        <title>Genome public.</title>
        <authorList>
            <person name="Liu C."/>
            <person name="Sun Q."/>
        </authorList>
    </citation>
    <scope>NUCLEOTIDE SEQUENCE</scope>
    <source>
        <strain evidence="5">NSJ-32</strain>
    </source>
</reference>
<evidence type="ECO:0000256" key="1">
    <source>
        <dbReference type="ARBA" id="ARBA00022691"/>
    </source>
</evidence>
<dbReference type="SUPFAM" id="SSF47781">
    <property type="entry name" value="RuvA domain 2-like"/>
    <property type="match status" value="1"/>
</dbReference>
<gene>
    <name evidence="5" type="ORF">H8730_10995</name>
</gene>
<dbReference type="InterPro" id="IPR007197">
    <property type="entry name" value="rSAM"/>
</dbReference>
<keyword evidence="1" id="KW-0949">S-adenosyl-L-methionine</keyword>
<accession>A0A926DRU0</accession>
<protein>
    <submittedName>
        <fullName evidence="5">DNA modification/repair radical SAM protein</fullName>
    </submittedName>
</protein>
<dbReference type="RefSeq" id="WP_249289831.1">
    <property type="nucleotide sequence ID" value="NZ_JACRSQ010000016.1"/>
</dbReference>